<evidence type="ECO:0000313" key="1">
    <source>
        <dbReference type="EMBL" id="SFS18329.1"/>
    </source>
</evidence>
<reference evidence="1 2" key="1">
    <citation type="submission" date="2016-10" db="EMBL/GenBank/DDBJ databases">
        <authorList>
            <person name="de Groot N.N."/>
        </authorList>
    </citation>
    <scope>NUCLEOTIDE SEQUENCE [LARGE SCALE GENOMIC DNA]</scope>
    <source>
        <strain evidence="1 2">DSM 21001</strain>
    </source>
</reference>
<dbReference type="AlphaFoldDB" id="A0A1I6MRM1"/>
<dbReference type="Proteomes" id="UP000199024">
    <property type="component" value="Unassembled WGS sequence"/>
</dbReference>
<proteinExistence type="predicted"/>
<organism evidence="1 2">
    <name type="scientific">Granulicella pectinivorans</name>
    <dbReference type="NCBI Taxonomy" id="474950"/>
    <lineage>
        <taxon>Bacteria</taxon>
        <taxon>Pseudomonadati</taxon>
        <taxon>Acidobacteriota</taxon>
        <taxon>Terriglobia</taxon>
        <taxon>Terriglobales</taxon>
        <taxon>Acidobacteriaceae</taxon>
        <taxon>Granulicella</taxon>
    </lineage>
</organism>
<accession>A0A1I6MRM1</accession>
<dbReference type="EMBL" id="FOZL01000001">
    <property type="protein sequence ID" value="SFS18329.1"/>
    <property type="molecule type" value="Genomic_DNA"/>
</dbReference>
<keyword evidence="2" id="KW-1185">Reference proteome</keyword>
<sequence>MDKCMEDVAKSWVRTMSEKWSVFASITARIVPDWEQERSKFQVAT</sequence>
<protein>
    <submittedName>
        <fullName evidence="1">Uncharacterized protein</fullName>
    </submittedName>
</protein>
<name>A0A1I6MRM1_9BACT</name>
<gene>
    <name evidence="1" type="ORF">SAMN05421771_3428</name>
</gene>
<evidence type="ECO:0000313" key="2">
    <source>
        <dbReference type="Proteomes" id="UP000199024"/>
    </source>
</evidence>